<dbReference type="Proteomes" id="UP000095706">
    <property type="component" value="Unassembled WGS sequence"/>
</dbReference>
<proteinExistence type="predicted"/>
<dbReference type="RefSeq" id="WP_055226809.1">
    <property type="nucleotide sequence ID" value="NZ_CYYV01000004.1"/>
</dbReference>
<sequence>MIKTSKECRKKLQSENRYLEVADKIILADGTELQLNNGKILSYSISDATSSTNSFDIGAAIIGKWTATLNNQDGKYDSMTLEGASVAAIVSIDLEEEPELLRKGTYTIYNATRQGAGLRLEAYDNMACFDKKYDSILTYPATIRQIVQDACRSCGVILSSKRWDNDDYVVNTRPKSDALTYRDVISMAAQMCCKYARCNADGELELSWYGEALEEQVLLDENDEPILLDGDDEFLLWDTVSREEMLNNTIEDDAYYCHQVPEKYSLTAGEQDISITGAGVVYNQTTYLCGDTDYSLVIEDNDLIQSEEQAKEIASYLYSKLYDMQFRTIASSIPSDPSIEAGDAACVTTRKGERYYTYVTNTTFAVGAAQSISCGAEAPEKNRSDQFSAVTKAYIKSQNYTDREISDYDKMEKQLWNLMTTAFGAYQTEEVQEDGSKIFYMHNKPRLEESSTIWKRTIDAIAVSTDGGKTWNAGVDKNGNAVLNILSVIGLNFDWIKGGTAVFGGKDNGNGSVKVLDQNGNVICQMDNNGAAINGRVTSKNEVDGFSVALENGKMVVTDKQGARICEIYLMQMIESDGSHWIATISGNGQNQAYITLDGKNGEIAVQADKFRMGSSAGVSGKVVFSNGTFLTLKNGIVIGGNSQNGSF</sequence>
<evidence type="ECO:0000313" key="2">
    <source>
        <dbReference type="Proteomes" id="UP000095706"/>
    </source>
</evidence>
<gene>
    <name evidence="1" type="ORF">ERS852406_00999</name>
</gene>
<accession>A0A174B6N7</accession>
<evidence type="ECO:0000313" key="1">
    <source>
        <dbReference type="EMBL" id="CUN95869.1"/>
    </source>
</evidence>
<protein>
    <recommendedName>
        <fullName evidence="3">Phage minor structural protein, N-terminal region</fullName>
    </recommendedName>
</protein>
<evidence type="ECO:0008006" key="3">
    <source>
        <dbReference type="Google" id="ProtNLM"/>
    </source>
</evidence>
<reference evidence="1 2" key="1">
    <citation type="submission" date="2015-09" db="EMBL/GenBank/DDBJ databases">
        <authorList>
            <consortium name="Pathogen Informatics"/>
        </authorList>
    </citation>
    <scope>NUCLEOTIDE SEQUENCE [LARGE SCALE GENOMIC DNA]</scope>
    <source>
        <strain evidence="1 2">2789STDY5608849</strain>
    </source>
</reference>
<dbReference type="AlphaFoldDB" id="A0A174B6N7"/>
<organism evidence="1 2">
    <name type="scientific">Fusicatenibacter saccharivorans</name>
    <dbReference type="NCBI Taxonomy" id="1150298"/>
    <lineage>
        <taxon>Bacteria</taxon>
        <taxon>Bacillati</taxon>
        <taxon>Bacillota</taxon>
        <taxon>Clostridia</taxon>
        <taxon>Lachnospirales</taxon>
        <taxon>Lachnospiraceae</taxon>
        <taxon>Fusicatenibacter</taxon>
    </lineage>
</organism>
<name>A0A174B6N7_9FIRM</name>
<dbReference type="EMBL" id="CYYV01000004">
    <property type="protein sequence ID" value="CUN95869.1"/>
    <property type="molecule type" value="Genomic_DNA"/>
</dbReference>